<evidence type="ECO:0000313" key="1">
    <source>
        <dbReference type="EMBL" id="EET84477.1"/>
    </source>
</evidence>
<dbReference type="OrthoDB" id="516873at2"/>
<reference evidence="1 2" key="1">
    <citation type="submission" date="2009-06" db="EMBL/GenBank/DDBJ databases">
        <title>The draft genome of Clostridium carboxidivorans P7.</title>
        <authorList>
            <consortium name="US DOE Joint Genome Institute (JGI-PGF)"/>
            <person name="Lucas S."/>
            <person name="Copeland A."/>
            <person name="Lapidus A."/>
            <person name="Glavina del Rio T."/>
            <person name="Tice H."/>
            <person name="Bruce D."/>
            <person name="Goodwin L."/>
            <person name="Pitluck S."/>
            <person name="Larimer F."/>
            <person name="Land M.L."/>
            <person name="Hauser L."/>
            <person name="Hemme C.L."/>
        </authorList>
    </citation>
    <scope>NUCLEOTIDE SEQUENCE [LARGE SCALE GENOMIC DNA]</scope>
    <source>
        <strain evidence="1 2">P7</strain>
    </source>
</reference>
<dbReference type="RefSeq" id="WP_007063954.1">
    <property type="nucleotide sequence ID" value="NZ_ACVI01000155.1"/>
</dbReference>
<accession>C6Q203</accession>
<gene>
    <name evidence="1" type="ORF">CcarbDRAFT_5071</name>
</gene>
<dbReference type="EMBL" id="ACVI01000155">
    <property type="protein sequence ID" value="EET84477.1"/>
    <property type="molecule type" value="Genomic_DNA"/>
</dbReference>
<name>C6Q203_9CLOT</name>
<dbReference type="Proteomes" id="UP000004198">
    <property type="component" value="Unassembled WGS sequence"/>
</dbReference>
<organism evidence="1 2">
    <name type="scientific">Clostridium carboxidivorans P7</name>
    <dbReference type="NCBI Taxonomy" id="536227"/>
    <lineage>
        <taxon>Bacteria</taxon>
        <taxon>Bacillati</taxon>
        <taxon>Bacillota</taxon>
        <taxon>Clostridia</taxon>
        <taxon>Eubacteriales</taxon>
        <taxon>Clostridiaceae</taxon>
        <taxon>Clostridium</taxon>
    </lineage>
</organism>
<evidence type="ECO:0000313" key="2">
    <source>
        <dbReference type="Proteomes" id="UP000004198"/>
    </source>
</evidence>
<keyword evidence="2" id="KW-1185">Reference proteome</keyword>
<dbReference type="eggNOG" id="ENOG502ZBS0">
    <property type="taxonomic scope" value="Bacteria"/>
</dbReference>
<dbReference type="AlphaFoldDB" id="C6Q203"/>
<protein>
    <submittedName>
        <fullName evidence="1">Uncharacterized protein</fullName>
    </submittedName>
</protein>
<sequence>MYYPNNIEDICYDENHIQQVLAEIKANFNDYFEKFIETEAGIKITEDTFSEITNELGATNIRITKRKVDKSKVLKSIIKASINAFEKDRDKYLEILDDEYLEEYEDDPSNFKNTVLKNECPIIRLTLQNKKAKELDKYRTNFRLSNPNELLEVISNLTTFANEYLDDIYDEEEYEELTSLEELGLSPLDEEEYIVYGVIGGGIKSHLLYKFNPSVFPNRGREAIWAFWYLTNKKTFNCAEDSEFLNINIDKSTTQQNFFYPYDLFSFYAYNIYLLLKKEAKRCGVYIDTNYRYVIVDDFLSFVAQEHGEEIDFLKSQVKEESHGYY</sequence>
<comment type="caution">
    <text evidence="1">The sequence shown here is derived from an EMBL/GenBank/DDBJ whole genome shotgun (WGS) entry which is preliminary data.</text>
</comment>
<proteinExistence type="predicted"/>
<dbReference type="KEGG" id="cck:Ccar_24280"/>
<dbReference type="STRING" id="536227.Ccar_24280"/>
<dbReference type="PATRIC" id="fig|536227.13.peg.5018"/>